<keyword evidence="5" id="KW-0547">Nucleotide-binding</keyword>
<keyword evidence="10" id="KW-0812">Transmembrane</keyword>
<dbReference type="Gene3D" id="1.20.5.1930">
    <property type="match status" value="1"/>
</dbReference>
<keyword evidence="8" id="KW-0902">Two-component regulatory system</keyword>
<feature type="transmembrane region" description="Helical" evidence="10">
    <location>
        <begin position="218"/>
        <end position="239"/>
    </location>
</feature>
<sequence length="564" mass="59221">MSRRVSGFLITLAVLAWIAVATMAGSYPKVVASLGILVGASFLAAGLIAWRSRPRNRTGLLMVVVGLAWLPQRLQDNDLPFQAQVVMLALGGVWAASLAHLVLAFPTGRLGNPPARVLVVLAYAYALALGVSNCVLEAIRSEDALGNEPVPIRAVLDNQNVAIAGLGAAVIALLVVRWWRTTPAQRRSAMPVLVASAVAVALFVIAKPAEDAEVYEDAVHIALLLAVAAVPLAYLAILLQRRFHRAGVADLVVQLSGSTMLDSLQGALSTALKDETLQVGYWLPEQERYVDAEGKPIPLPPGPNRVMTKVDRNGSSVAVLVHDPSLRDEPELVEAACAAAALALDNERLTADLRARLRQLAASRTKVLQAAESERRRLERDLHDGVQQRLLSVAMTLGLAESTMATDPSLGRPLVGEAKDAVLAALDDLRAVCQGVHPPILTERGLVGAVQELTATASVPVALTLDVTGELPPELESTAYYVLAESLANITKHARANSAEVSVTHSERTLTVAVSDDGVGGADPANGTGLAGMAGRVEAIGGVLRVTSLVGQGTQIVAELPCAS</sequence>
<accession>A0ABV7YPT3</accession>
<keyword evidence="4" id="KW-0808">Transferase</keyword>
<comment type="caution">
    <text evidence="13">The sequence shown here is derived from an EMBL/GenBank/DDBJ whole genome shotgun (WGS) entry which is preliminary data.</text>
</comment>
<dbReference type="Gene3D" id="3.30.565.10">
    <property type="entry name" value="Histidine kinase-like ATPase, C-terminal domain"/>
    <property type="match status" value="1"/>
</dbReference>
<protein>
    <recommendedName>
        <fullName evidence="2">histidine kinase</fullName>
        <ecNumber evidence="2">2.7.13.3</ecNumber>
    </recommendedName>
</protein>
<evidence type="ECO:0000256" key="8">
    <source>
        <dbReference type="ARBA" id="ARBA00023012"/>
    </source>
</evidence>
<evidence type="ECO:0000256" key="7">
    <source>
        <dbReference type="ARBA" id="ARBA00022840"/>
    </source>
</evidence>
<dbReference type="Pfam" id="PF02518">
    <property type="entry name" value="HATPase_c"/>
    <property type="match status" value="1"/>
</dbReference>
<evidence type="ECO:0000313" key="13">
    <source>
        <dbReference type="EMBL" id="MFC3766701.1"/>
    </source>
</evidence>
<comment type="catalytic activity">
    <reaction evidence="1">
        <text>ATP + protein L-histidine = ADP + protein N-phospho-L-histidine.</text>
        <dbReference type="EC" id="2.7.13.3"/>
    </reaction>
</comment>
<evidence type="ECO:0000256" key="9">
    <source>
        <dbReference type="SAM" id="Coils"/>
    </source>
</evidence>
<dbReference type="EMBL" id="JBHRZH010000056">
    <property type="protein sequence ID" value="MFC3766701.1"/>
    <property type="molecule type" value="Genomic_DNA"/>
</dbReference>
<keyword evidence="14" id="KW-1185">Reference proteome</keyword>
<keyword evidence="10" id="KW-0472">Membrane</keyword>
<dbReference type="EC" id="2.7.13.3" evidence="2"/>
<proteinExistence type="predicted"/>
<organism evidence="13 14">
    <name type="scientific">Tenggerimyces flavus</name>
    <dbReference type="NCBI Taxonomy" id="1708749"/>
    <lineage>
        <taxon>Bacteria</taxon>
        <taxon>Bacillati</taxon>
        <taxon>Actinomycetota</taxon>
        <taxon>Actinomycetes</taxon>
        <taxon>Propionibacteriales</taxon>
        <taxon>Nocardioidaceae</taxon>
        <taxon>Tenggerimyces</taxon>
    </lineage>
</organism>
<dbReference type="PANTHER" id="PTHR24421">
    <property type="entry name" value="NITRATE/NITRITE SENSOR PROTEIN NARX-RELATED"/>
    <property type="match status" value="1"/>
</dbReference>
<dbReference type="InterPro" id="IPR036890">
    <property type="entry name" value="HATPase_C_sf"/>
</dbReference>
<feature type="domain" description="Histidine kinase/HSP90-like ATPase" evidence="11">
    <location>
        <begin position="478"/>
        <end position="562"/>
    </location>
</feature>
<feature type="domain" description="Signal transduction histidine kinase subgroup 3 dimerisation and phosphoacceptor" evidence="12">
    <location>
        <begin position="374"/>
        <end position="439"/>
    </location>
</feature>
<dbReference type="CDD" id="cd16917">
    <property type="entry name" value="HATPase_UhpB-NarQ-NarX-like"/>
    <property type="match status" value="1"/>
</dbReference>
<name>A0ABV7YPT3_9ACTN</name>
<dbReference type="Pfam" id="PF07730">
    <property type="entry name" value="HisKA_3"/>
    <property type="match status" value="1"/>
</dbReference>
<reference evidence="14" key="1">
    <citation type="journal article" date="2019" name="Int. J. Syst. Evol. Microbiol.">
        <title>The Global Catalogue of Microorganisms (GCM) 10K type strain sequencing project: providing services to taxonomists for standard genome sequencing and annotation.</title>
        <authorList>
            <consortium name="The Broad Institute Genomics Platform"/>
            <consortium name="The Broad Institute Genome Sequencing Center for Infectious Disease"/>
            <person name="Wu L."/>
            <person name="Ma J."/>
        </authorList>
    </citation>
    <scope>NUCLEOTIDE SEQUENCE [LARGE SCALE GENOMIC DNA]</scope>
    <source>
        <strain evidence="14">CGMCC 4.7241</strain>
    </source>
</reference>
<evidence type="ECO:0000259" key="12">
    <source>
        <dbReference type="Pfam" id="PF07730"/>
    </source>
</evidence>
<dbReference type="PANTHER" id="PTHR24421:SF10">
    <property type="entry name" value="NITRATE_NITRITE SENSOR PROTEIN NARQ"/>
    <property type="match status" value="1"/>
</dbReference>
<evidence type="ECO:0000256" key="4">
    <source>
        <dbReference type="ARBA" id="ARBA00022679"/>
    </source>
</evidence>
<evidence type="ECO:0000256" key="10">
    <source>
        <dbReference type="SAM" id="Phobius"/>
    </source>
</evidence>
<evidence type="ECO:0000256" key="3">
    <source>
        <dbReference type="ARBA" id="ARBA00022553"/>
    </source>
</evidence>
<gene>
    <name evidence="13" type="ORF">ACFOUW_38140</name>
</gene>
<dbReference type="Proteomes" id="UP001595699">
    <property type="component" value="Unassembled WGS sequence"/>
</dbReference>
<evidence type="ECO:0000256" key="1">
    <source>
        <dbReference type="ARBA" id="ARBA00000085"/>
    </source>
</evidence>
<evidence type="ECO:0000256" key="5">
    <source>
        <dbReference type="ARBA" id="ARBA00022741"/>
    </source>
</evidence>
<feature type="transmembrane region" description="Helical" evidence="10">
    <location>
        <begin position="188"/>
        <end position="206"/>
    </location>
</feature>
<dbReference type="SUPFAM" id="SSF55874">
    <property type="entry name" value="ATPase domain of HSP90 chaperone/DNA topoisomerase II/histidine kinase"/>
    <property type="match status" value="1"/>
</dbReference>
<feature type="transmembrane region" description="Helical" evidence="10">
    <location>
        <begin position="117"/>
        <end position="139"/>
    </location>
</feature>
<feature type="transmembrane region" description="Helical" evidence="10">
    <location>
        <begin position="31"/>
        <end position="50"/>
    </location>
</feature>
<feature type="transmembrane region" description="Helical" evidence="10">
    <location>
        <begin position="159"/>
        <end position="176"/>
    </location>
</feature>
<dbReference type="InterPro" id="IPR003594">
    <property type="entry name" value="HATPase_dom"/>
</dbReference>
<dbReference type="RefSeq" id="WP_205118317.1">
    <property type="nucleotide sequence ID" value="NZ_JAFBCM010000001.1"/>
</dbReference>
<keyword evidence="10" id="KW-1133">Transmembrane helix</keyword>
<feature type="coiled-coil region" evidence="9">
    <location>
        <begin position="361"/>
        <end position="388"/>
    </location>
</feature>
<keyword evidence="9" id="KW-0175">Coiled coil</keyword>
<feature type="transmembrane region" description="Helical" evidence="10">
    <location>
        <begin position="86"/>
        <end position="105"/>
    </location>
</feature>
<keyword evidence="3" id="KW-0597">Phosphoprotein</keyword>
<keyword evidence="7" id="KW-0067">ATP-binding</keyword>
<evidence type="ECO:0000259" key="11">
    <source>
        <dbReference type="Pfam" id="PF02518"/>
    </source>
</evidence>
<dbReference type="GO" id="GO:0016301">
    <property type="term" value="F:kinase activity"/>
    <property type="evidence" value="ECO:0007669"/>
    <property type="project" value="UniProtKB-KW"/>
</dbReference>
<evidence type="ECO:0000313" key="14">
    <source>
        <dbReference type="Proteomes" id="UP001595699"/>
    </source>
</evidence>
<evidence type="ECO:0000256" key="6">
    <source>
        <dbReference type="ARBA" id="ARBA00022777"/>
    </source>
</evidence>
<dbReference type="InterPro" id="IPR050482">
    <property type="entry name" value="Sensor_HK_TwoCompSys"/>
</dbReference>
<evidence type="ECO:0000256" key="2">
    <source>
        <dbReference type="ARBA" id="ARBA00012438"/>
    </source>
</evidence>
<keyword evidence="6 13" id="KW-0418">Kinase</keyword>
<dbReference type="InterPro" id="IPR011712">
    <property type="entry name" value="Sig_transdc_His_kin_sub3_dim/P"/>
</dbReference>